<organism evidence="2 3">
    <name type="scientific">Microcystis aeruginosa (strain NIES-843 / IAM M-2473)</name>
    <dbReference type="NCBI Taxonomy" id="449447"/>
    <lineage>
        <taxon>Bacteria</taxon>
        <taxon>Bacillati</taxon>
        <taxon>Cyanobacteriota</taxon>
        <taxon>Cyanophyceae</taxon>
        <taxon>Oscillatoriophycideae</taxon>
        <taxon>Chroococcales</taxon>
        <taxon>Microcystaceae</taxon>
        <taxon>Microcystis</taxon>
    </lineage>
</organism>
<dbReference type="Proteomes" id="UP000001510">
    <property type="component" value="Chromosome"/>
</dbReference>
<keyword evidence="3" id="KW-1185">Reference proteome</keyword>
<dbReference type="STRING" id="449447.MAE_31620"/>
<keyword evidence="1" id="KW-0812">Transmembrane</keyword>
<feature type="transmembrane region" description="Helical" evidence="1">
    <location>
        <begin position="16"/>
        <end position="35"/>
    </location>
</feature>
<dbReference type="EnsemblBacteria" id="BAG02984">
    <property type="protein sequence ID" value="BAG02984"/>
    <property type="gene ID" value="MAE_31620"/>
</dbReference>
<evidence type="ECO:0000313" key="3">
    <source>
        <dbReference type="Proteomes" id="UP000001510"/>
    </source>
</evidence>
<dbReference type="KEGG" id="mar:MAE_31620"/>
<dbReference type="PaxDb" id="449447-MAE_31620"/>
<sequence length="53" mass="6293">MNNLWIKTLKFNEPSIPWFYISLFSKFIIANPCTLRKRRSIKGTIKNEGNYLS</sequence>
<gene>
    <name evidence="2" type="ordered locus">MAE_31620</name>
</gene>
<dbReference type="EMBL" id="AP009552">
    <property type="protein sequence ID" value="BAG02984.1"/>
    <property type="molecule type" value="Genomic_DNA"/>
</dbReference>
<protein>
    <submittedName>
        <fullName evidence="2">Uncharacterized protein</fullName>
    </submittedName>
</protein>
<evidence type="ECO:0000256" key="1">
    <source>
        <dbReference type="SAM" id="Phobius"/>
    </source>
</evidence>
<evidence type="ECO:0000313" key="2">
    <source>
        <dbReference type="EMBL" id="BAG02984.1"/>
    </source>
</evidence>
<proteinExistence type="predicted"/>
<keyword evidence="1" id="KW-0472">Membrane</keyword>
<accession>B0JLG0</accession>
<name>B0JLG0_MICAN</name>
<keyword evidence="1" id="KW-1133">Transmembrane helix</keyword>
<reference evidence="2 3" key="1">
    <citation type="journal article" date="2007" name="DNA Res.">
        <title>Complete genomic structure of the bloom-forming toxic cyanobacterium Microcystis aeruginosa NIES-843.</title>
        <authorList>
            <person name="Kaneko T."/>
            <person name="Nakajima N."/>
            <person name="Okamoto S."/>
            <person name="Suzuki I."/>
            <person name="Tanabe Y."/>
            <person name="Tamaoki M."/>
            <person name="Nakamura Y."/>
            <person name="Kasai F."/>
            <person name="Watanabe A."/>
            <person name="Kawashima K."/>
            <person name="Kishida Y."/>
            <person name="Ono A."/>
            <person name="Shimizu Y."/>
            <person name="Takahashi C."/>
            <person name="Minami C."/>
            <person name="Fujishiro T."/>
            <person name="Kohara M."/>
            <person name="Katoh M."/>
            <person name="Nakazaki N."/>
            <person name="Nakayama S."/>
            <person name="Yamada M."/>
            <person name="Tabata S."/>
            <person name="Watanabe M.M."/>
        </authorList>
    </citation>
    <scope>NUCLEOTIDE SEQUENCE [LARGE SCALE GENOMIC DNA]</scope>
    <source>
        <strain evidence="3">NIES-843 / IAM M-247</strain>
    </source>
</reference>
<dbReference type="AlphaFoldDB" id="B0JLG0"/>
<dbReference type="HOGENOM" id="CLU_3063478_0_0_3"/>